<dbReference type="AlphaFoldDB" id="D8WHC2"/>
<evidence type="ECO:0000256" key="9">
    <source>
        <dbReference type="ARBA" id="ARBA00031586"/>
    </source>
</evidence>
<keyword evidence="6 11" id="KW-1133">Transmembrane helix</keyword>
<gene>
    <name evidence="12" type="primary">ND4L</name>
</gene>
<evidence type="ECO:0000256" key="10">
    <source>
        <dbReference type="ARBA" id="ARBA00049551"/>
    </source>
</evidence>
<dbReference type="GO" id="GO:0016020">
    <property type="term" value="C:membrane"/>
    <property type="evidence" value="ECO:0007669"/>
    <property type="project" value="UniProtKB-SubCell"/>
</dbReference>
<reference evidence="12" key="1">
    <citation type="journal article" date="2010" name="BMC Genomics">
        <title>Comparative mitogenomics of Braconidae (Insecta: Hymenoptera) and the phylogenetic utility of mitochondrial genomes with special reference to Holometabolous insects.</title>
        <authorList>
            <person name="Wei S.J."/>
            <person name="Shi M."/>
            <person name="Sharkey M.J."/>
            <person name="van Achterberg C."/>
            <person name="Chen X.X."/>
        </authorList>
    </citation>
    <scope>NUCLEOTIDE SEQUENCE</scope>
</reference>
<geneLocation type="mitochondrion" evidence="12"/>
<evidence type="ECO:0000256" key="2">
    <source>
        <dbReference type="ARBA" id="ARBA00010519"/>
    </source>
</evidence>
<evidence type="ECO:0000313" key="12">
    <source>
        <dbReference type="EMBL" id="ACY09444.1"/>
    </source>
</evidence>
<proteinExistence type="inferred from homology"/>
<dbReference type="Pfam" id="PF00420">
    <property type="entry name" value="Oxidored_q2"/>
    <property type="match status" value="1"/>
</dbReference>
<dbReference type="EMBL" id="GU097655">
    <property type="protein sequence ID" value="ACY09444.1"/>
    <property type="molecule type" value="Genomic_DNA"/>
</dbReference>
<evidence type="ECO:0000256" key="8">
    <source>
        <dbReference type="ARBA" id="ARBA00023136"/>
    </source>
</evidence>
<keyword evidence="12" id="KW-0496">Mitochondrion</keyword>
<sequence length="96" mass="11480">MWMNMNLNMFYFLMSCLMFTSFYKHILVTLISMEFMLINLFMNLFSIMINLNINIYLMTMFIGISVCESVLGLSILVYMIRNSGNDYSKTLYLMKW</sequence>
<organism evidence="12">
    <name type="scientific">Diachasmimorpha longicaudata</name>
    <dbReference type="NCBI Taxonomy" id="58733"/>
    <lineage>
        <taxon>Eukaryota</taxon>
        <taxon>Metazoa</taxon>
        <taxon>Ecdysozoa</taxon>
        <taxon>Arthropoda</taxon>
        <taxon>Hexapoda</taxon>
        <taxon>Insecta</taxon>
        <taxon>Pterygota</taxon>
        <taxon>Neoptera</taxon>
        <taxon>Endopterygota</taxon>
        <taxon>Hymenoptera</taxon>
        <taxon>Apocrita</taxon>
        <taxon>Ichneumonoidea</taxon>
        <taxon>Braconidae</taxon>
        <taxon>Opiinae</taxon>
        <taxon>Diachasmimorpha</taxon>
    </lineage>
</organism>
<comment type="similarity">
    <text evidence="2">Belongs to the complex I subunit 4L family.</text>
</comment>
<evidence type="ECO:0000256" key="3">
    <source>
        <dbReference type="ARBA" id="ARBA00016612"/>
    </source>
</evidence>
<accession>D8WHC2</accession>
<protein>
    <recommendedName>
        <fullName evidence="3">NADH-ubiquinone oxidoreductase chain 4L</fullName>
    </recommendedName>
    <alternativeName>
        <fullName evidence="9">NADH dehydrogenase subunit 4L</fullName>
    </alternativeName>
</protein>
<comment type="catalytic activity">
    <reaction evidence="10">
        <text>a ubiquinone + NADH + 5 H(+)(in) = a ubiquinol + NAD(+) + 4 H(+)(out)</text>
        <dbReference type="Rhea" id="RHEA:29091"/>
        <dbReference type="Rhea" id="RHEA-COMP:9565"/>
        <dbReference type="Rhea" id="RHEA-COMP:9566"/>
        <dbReference type="ChEBI" id="CHEBI:15378"/>
        <dbReference type="ChEBI" id="CHEBI:16389"/>
        <dbReference type="ChEBI" id="CHEBI:17976"/>
        <dbReference type="ChEBI" id="CHEBI:57540"/>
        <dbReference type="ChEBI" id="CHEBI:57945"/>
        <dbReference type="EC" id="7.1.1.2"/>
    </reaction>
</comment>
<evidence type="ECO:0000256" key="5">
    <source>
        <dbReference type="ARBA" id="ARBA00022967"/>
    </source>
</evidence>
<evidence type="ECO:0000256" key="4">
    <source>
        <dbReference type="ARBA" id="ARBA00022692"/>
    </source>
</evidence>
<comment type="subcellular location">
    <subcellularLocation>
        <location evidence="1">Membrane</location>
        <topology evidence="1">Multi-pass membrane protein</topology>
    </subcellularLocation>
</comment>
<dbReference type="InterPro" id="IPR039428">
    <property type="entry name" value="NUOK/Mnh_C1-like"/>
</dbReference>
<dbReference type="Gene3D" id="1.10.287.3510">
    <property type="match status" value="1"/>
</dbReference>
<dbReference type="GO" id="GO:0008137">
    <property type="term" value="F:NADH dehydrogenase (ubiquinone) activity"/>
    <property type="evidence" value="ECO:0007669"/>
    <property type="project" value="UniProtKB-EC"/>
</dbReference>
<evidence type="ECO:0000256" key="6">
    <source>
        <dbReference type="ARBA" id="ARBA00022989"/>
    </source>
</evidence>
<evidence type="ECO:0000256" key="7">
    <source>
        <dbReference type="ARBA" id="ARBA00023027"/>
    </source>
</evidence>
<name>D8WHC2_9HYME</name>
<feature type="transmembrane region" description="Helical" evidence="11">
    <location>
        <begin position="55"/>
        <end position="80"/>
    </location>
</feature>
<keyword evidence="4 11" id="KW-0812">Transmembrane</keyword>
<keyword evidence="5" id="KW-1278">Translocase</keyword>
<keyword evidence="8 11" id="KW-0472">Membrane</keyword>
<feature type="transmembrane region" description="Helical" evidence="11">
    <location>
        <begin position="30"/>
        <end position="49"/>
    </location>
</feature>
<keyword evidence="7" id="KW-0520">NAD</keyword>
<evidence type="ECO:0000256" key="1">
    <source>
        <dbReference type="ARBA" id="ARBA00004141"/>
    </source>
</evidence>
<evidence type="ECO:0000256" key="11">
    <source>
        <dbReference type="SAM" id="Phobius"/>
    </source>
</evidence>